<dbReference type="SUPFAM" id="SSF51735">
    <property type="entry name" value="NAD(P)-binding Rossmann-fold domains"/>
    <property type="match status" value="1"/>
</dbReference>
<dbReference type="PRINTS" id="PR00080">
    <property type="entry name" value="SDRFAMILY"/>
</dbReference>
<dbReference type="PROSITE" id="PS00061">
    <property type="entry name" value="ADH_SHORT"/>
    <property type="match status" value="1"/>
</dbReference>
<dbReference type="PRINTS" id="PR01397">
    <property type="entry name" value="DHBDHDRGNASE"/>
</dbReference>
<dbReference type="OrthoDB" id="7064009at2"/>
<name>A0A543B329_9ACTN</name>
<dbReference type="InterPro" id="IPR003560">
    <property type="entry name" value="DHB_DH"/>
</dbReference>
<dbReference type="InterPro" id="IPR020904">
    <property type="entry name" value="Sc_DH/Rdtase_CS"/>
</dbReference>
<dbReference type="GO" id="GO:0008667">
    <property type="term" value="F:2,3-dihydro-2,3-dihydroxybenzoate dehydrogenase activity"/>
    <property type="evidence" value="ECO:0007669"/>
    <property type="project" value="InterPro"/>
</dbReference>
<dbReference type="GO" id="GO:0016616">
    <property type="term" value="F:oxidoreductase activity, acting on the CH-OH group of donors, NAD or NADP as acceptor"/>
    <property type="evidence" value="ECO:0007669"/>
    <property type="project" value="UniProtKB-ARBA"/>
</dbReference>
<dbReference type="InterPro" id="IPR002347">
    <property type="entry name" value="SDR_fam"/>
</dbReference>
<dbReference type="Gene3D" id="3.40.50.720">
    <property type="entry name" value="NAD(P)-binding Rossmann-like Domain"/>
    <property type="match status" value="1"/>
</dbReference>
<proteinExistence type="inferred from homology"/>
<dbReference type="AlphaFoldDB" id="A0A543B329"/>
<dbReference type="PANTHER" id="PTHR42760">
    <property type="entry name" value="SHORT-CHAIN DEHYDROGENASES/REDUCTASES FAMILY MEMBER"/>
    <property type="match status" value="1"/>
</dbReference>
<dbReference type="Proteomes" id="UP000317043">
    <property type="component" value="Unassembled WGS sequence"/>
</dbReference>
<organism evidence="4 5">
    <name type="scientific">Stackebrandtia endophytica</name>
    <dbReference type="NCBI Taxonomy" id="1496996"/>
    <lineage>
        <taxon>Bacteria</taxon>
        <taxon>Bacillati</taxon>
        <taxon>Actinomycetota</taxon>
        <taxon>Actinomycetes</taxon>
        <taxon>Glycomycetales</taxon>
        <taxon>Glycomycetaceae</taxon>
        <taxon>Stackebrandtia</taxon>
    </lineage>
</organism>
<dbReference type="FunFam" id="3.40.50.720:FF:000084">
    <property type="entry name" value="Short-chain dehydrogenase reductase"/>
    <property type="match status" value="1"/>
</dbReference>
<dbReference type="EMBL" id="VFOW01000001">
    <property type="protein sequence ID" value="TQL79226.1"/>
    <property type="molecule type" value="Genomic_DNA"/>
</dbReference>
<reference evidence="4 5" key="1">
    <citation type="submission" date="2019-06" db="EMBL/GenBank/DDBJ databases">
        <title>Sequencing the genomes of 1000 actinobacteria strains.</title>
        <authorList>
            <person name="Klenk H.-P."/>
        </authorList>
    </citation>
    <scope>NUCLEOTIDE SEQUENCE [LARGE SCALE GENOMIC DNA]</scope>
    <source>
        <strain evidence="4 5">DSM 45928</strain>
    </source>
</reference>
<dbReference type="InParanoid" id="A0A543B329"/>
<dbReference type="InterPro" id="IPR036291">
    <property type="entry name" value="NAD(P)-bd_dom_sf"/>
</dbReference>
<dbReference type="GO" id="GO:0019290">
    <property type="term" value="P:siderophore biosynthetic process"/>
    <property type="evidence" value="ECO:0007669"/>
    <property type="project" value="InterPro"/>
</dbReference>
<keyword evidence="2" id="KW-0560">Oxidoreductase</keyword>
<protein>
    <submittedName>
        <fullName evidence="4">2,3-dihydro-2,3-dihydroxybenzoate dehydrogenase</fullName>
    </submittedName>
</protein>
<comment type="caution">
    <text evidence="4">The sequence shown here is derived from an EMBL/GenBank/DDBJ whole genome shotgun (WGS) entry which is preliminary data.</text>
</comment>
<feature type="domain" description="Ketoreductase" evidence="3">
    <location>
        <begin position="6"/>
        <end position="176"/>
    </location>
</feature>
<dbReference type="SMART" id="SM00822">
    <property type="entry name" value="PKS_KR"/>
    <property type="match status" value="1"/>
</dbReference>
<accession>A0A543B329</accession>
<sequence>MTTQDTTAIVTGAASGIGQAVARRLRDTGQRVAACDISPTVTDMPDGFQLDVTDPTAVEELVAHVAEHLPPITALVNTAGILRGGELTDCRDEDWQAMLAVNTTGVLNVTRAVARRMIPRRYGAIVTVSSNAAGVPRQGIGGYAATKAAATHLTRCFGLELAPHGIRCNVVAPGSTDTPMLRSMWGIDQIDPAAVAAGDPGRFRLGIPLGTVASVDDVAAAVAFLISDDAAQLTMQELYVDGGAALR</sequence>
<evidence type="ECO:0000256" key="2">
    <source>
        <dbReference type="ARBA" id="ARBA00023002"/>
    </source>
</evidence>
<dbReference type="RefSeq" id="WP_142044369.1">
    <property type="nucleotide sequence ID" value="NZ_JBHTGS010000002.1"/>
</dbReference>
<dbReference type="Pfam" id="PF13561">
    <property type="entry name" value="adh_short_C2"/>
    <property type="match status" value="1"/>
</dbReference>
<evidence type="ECO:0000259" key="3">
    <source>
        <dbReference type="SMART" id="SM00822"/>
    </source>
</evidence>
<gene>
    <name evidence="4" type="ORF">FB566_4827</name>
</gene>
<keyword evidence="5" id="KW-1185">Reference proteome</keyword>
<evidence type="ECO:0000313" key="5">
    <source>
        <dbReference type="Proteomes" id="UP000317043"/>
    </source>
</evidence>
<evidence type="ECO:0000256" key="1">
    <source>
        <dbReference type="ARBA" id="ARBA00006484"/>
    </source>
</evidence>
<comment type="similarity">
    <text evidence="1">Belongs to the short-chain dehydrogenases/reductases (SDR) family.</text>
</comment>
<dbReference type="InterPro" id="IPR057326">
    <property type="entry name" value="KR_dom"/>
</dbReference>
<evidence type="ECO:0000313" key="4">
    <source>
        <dbReference type="EMBL" id="TQL79226.1"/>
    </source>
</evidence>
<dbReference type="PANTHER" id="PTHR42760:SF115">
    <property type="entry name" value="3-OXOACYL-[ACYL-CARRIER-PROTEIN] REDUCTASE FABG"/>
    <property type="match status" value="1"/>
</dbReference>